<evidence type="ECO:0000313" key="2">
    <source>
        <dbReference type="Proteomes" id="UP000053105"/>
    </source>
</evidence>
<evidence type="ECO:0000313" key="1">
    <source>
        <dbReference type="EMBL" id="KOX72514.1"/>
    </source>
</evidence>
<protein>
    <submittedName>
        <fullName evidence="1">Uncharacterized protein</fullName>
    </submittedName>
</protein>
<reference evidence="1 2" key="1">
    <citation type="submission" date="2015-07" db="EMBL/GenBank/DDBJ databases">
        <title>The genome of Melipona quadrifasciata.</title>
        <authorList>
            <person name="Pan H."/>
            <person name="Kapheim K."/>
        </authorList>
    </citation>
    <scope>NUCLEOTIDE SEQUENCE [LARGE SCALE GENOMIC DNA]</scope>
    <source>
        <strain evidence="1">0111107301</strain>
        <tissue evidence="1">Whole body</tissue>
    </source>
</reference>
<proteinExistence type="predicted"/>
<organism evidence="1 2">
    <name type="scientific">Melipona quadrifasciata</name>
    <dbReference type="NCBI Taxonomy" id="166423"/>
    <lineage>
        <taxon>Eukaryota</taxon>
        <taxon>Metazoa</taxon>
        <taxon>Ecdysozoa</taxon>
        <taxon>Arthropoda</taxon>
        <taxon>Hexapoda</taxon>
        <taxon>Insecta</taxon>
        <taxon>Pterygota</taxon>
        <taxon>Neoptera</taxon>
        <taxon>Endopterygota</taxon>
        <taxon>Hymenoptera</taxon>
        <taxon>Apocrita</taxon>
        <taxon>Aculeata</taxon>
        <taxon>Apoidea</taxon>
        <taxon>Anthophila</taxon>
        <taxon>Apidae</taxon>
        <taxon>Melipona</taxon>
    </lineage>
</organism>
<dbReference type="AlphaFoldDB" id="A0A0N0BF38"/>
<dbReference type="EMBL" id="KQ435819">
    <property type="protein sequence ID" value="KOX72514.1"/>
    <property type="molecule type" value="Genomic_DNA"/>
</dbReference>
<accession>A0A0N0BF38</accession>
<sequence>MALSLEDKIRNLKRKRQSFKLGLQAFEKMLETYDSDTQSPDHLQGSFEDIVSEYSTFKKVQPELDIADEDGEYLRERIEIKLEYLRCRVLARSRLL</sequence>
<keyword evidence="2" id="KW-1185">Reference proteome</keyword>
<gene>
    <name evidence="1" type="ORF">WN51_03108</name>
</gene>
<dbReference type="Proteomes" id="UP000053105">
    <property type="component" value="Unassembled WGS sequence"/>
</dbReference>
<name>A0A0N0BF38_9HYME</name>